<evidence type="ECO:0000313" key="7">
    <source>
        <dbReference type="EMBL" id="ONK78076.1"/>
    </source>
</evidence>
<evidence type="ECO:0000256" key="5">
    <source>
        <dbReference type="ARBA" id="ARBA00023242"/>
    </source>
</evidence>
<keyword evidence="2" id="KW-0805">Transcription regulation</keyword>
<protein>
    <submittedName>
        <fullName evidence="7">Uncharacterized protein</fullName>
    </submittedName>
</protein>
<keyword evidence="4" id="KW-0804">Transcription</keyword>
<evidence type="ECO:0000256" key="4">
    <source>
        <dbReference type="ARBA" id="ARBA00023163"/>
    </source>
</evidence>
<evidence type="ECO:0000256" key="2">
    <source>
        <dbReference type="ARBA" id="ARBA00023015"/>
    </source>
</evidence>
<dbReference type="Gramene" id="ONK78076">
    <property type="protein sequence ID" value="ONK78076"/>
    <property type="gene ID" value="A4U43_C02F14040"/>
</dbReference>
<dbReference type="InterPro" id="IPR015300">
    <property type="entry name" value="DNA-bd_pseudobarrel_sf"/>
</dbReference>
<name>A0A5P1FID6_ASPOF</name>
<keyword evidence="3" id="KW-0238">DNA-binding</keyword>
<reference evidence="8" key="1">
    <citation type="journal article" date="2017" name="Nat. Commun.">
        <title>The asparagus genome sheds light on the origin and evolution of a young Y chromosome.</title>
        <authorList>
            <person name="Harkess A."/>
            <person name="Zhou J."/>
            <person name="Xu C."/>
            <person name="Bowers J.E."/>
            <person name="Van der Hulst R."/>
            <person name="Ayyampalayam S."/>
            <person name="Mercati F."/>
            <person name="Riccardi P."/>
            <person name="McKain M.R."/>
            <person name="Kakrana A."/>
            <person name="Tang H."/>
            <person name="Ray J."/>
            <person name="Groenendijk J."/>
            <person name="Arikit S."/>
            <person name="Mathioni S.M."/>
            <person name="Nakano M."/>
            <person name="Shan H."/>
            <person name="Telgmann-Rauber A."/>
            <person name="Kanno A."/>
            <person name="Yue Z."/>
            <person name="Chen H."/>
            <person name="Li W."/>
            <person name="Chen Y."/>
            <person name="Xu X."/>
            <person name="Zhang Y."/>
            <person name="Luo S."/>
            <person name="Chen H."/>
            <person name="Gao J."/>
            <person name="Mao Z."/>
            <person name="Pires J.C."/>
            <person name="Luo M."/>
            <person name="Kudrna D."/>
            <person name="Wing R.A."/>
            <person name="Meyers B.C."/>
            <person name="Yi K."/>
            <person name="Kong H."/>
            <person name="Lavrijsen P."/>
            <person name="Sunseri F."/>
            <person name="Falavigna A."/>
            <person name="Ye Y."/>
            <person name="Leebens-Mack J.H."/>
            <person name="Chen G."/>
        </authorList>
    </citation>
    <scope>NUCLEOTIDE SEQUENCE [LARGE SCALE GENOMIC DNA]</scope>
    <source>
        <strain evidence="8">cv. DH0086</strain>
    </source>
</reference>
<evidence type="ECO:0000256" key="3">
    <source>
        <dbReference type="ARBA" id="ARBA00023125"/>
    </source>
</evidence>
<dbReference type="AlphaFoldDB" id="A0A5P1FID6"/>
<dbReference type="EMBL" id="CM007382">
    <property type="protein sequence ID" value="ONK78076.1"/>
    <property type="molecule type" value="Genomic_DNA"/>
</dbReference>
<comment type="subcellular location">
    <subcellularLocation>
        <location evidence="1">Nucleus</location>
    </subcellularLocation>
</comment>
<dbReference type="Proteomes" id="UP000243459">
    <property type="component" value="Chromosome 2"/>
</dbReference>
<evidence type="ECO:0000313" key="8">
    <source>
        <dbReference type="Proteomes" id="UP000243459"/>
    </source>
</evidence>
<dbReference type="GO" id="GO:0005634">
    <property type="term" value="C:nucleus"/>
    <property type="evidence" value="ECO:0007669"/>
    <property type="project" value="UniProtKB-SubCell"/>
</dbReference>
<feature type="region of interest" description="Disordered" evidence="6">
    <location>
        <begin position="74"/>
        <end position="100"/>
    </location>
</feature>
<keyword evidence="5" id="KW-0539">Nucleus</keyword>
<keyword evidence="8" id="KW-1185">Reference proteome</keyword>
<evidence type="ECO:0000256" key="1">
    <source>
        <dbReference type="ARBA" id="ARBA00004123"/>
    </source>
</evidence>
<sequence length="187" mass="21328">MGPEVHIGGLGWANLAHAHNLGLGYFLIFQYQGNIVFDFKAFDLITCEIAYPSIVEWVAKKLKQREPILIHVEDEEERSEEEEERRNFSNVLREASTGDKEKQLMKSNAMRFLNIPARLIHEPNGLWEQEELRLKDPKGRGHGVPWLKVGGPILTSIPHQSSFRAWNPWSSRVAEANRSDNSASEAL</sequence>
<feature type="compositionally biased region" description="Acidic residues" evidence="6">
    <location>
        <begin position="74"/>
        <end position="83"/>
    </location>
</feature>
<proteinExistence type="predicted"/>
<dbReference type="PANTHER" id="PTHR31674:SF62">
    <property type="entry name" value="B3 DOMAIN-CONTAINING PROTEIN REM14-RELATED"/>
    <property type="match status" value="1"/>
</dbReference>
<dbReference type="InterPro" id="IPR039218">
    <property type="entry name" value="REM_fam"/>
</dbReference>
<evidence type="ECO:0000256" key="6">
    <source>
        <dbReference type="SAM" id="MobiDB-lite"/>
    </source>
</evidence>
<dbReference type="PANTHER" id="PTHR31674">
    <property type="entry name" value="B3 DOMAIN-CONTAINING PROTEIN REM-LIKE 3-RELATED"/>
    <property type="match status" value="1"/>
</dbReference>
<gene>
    <name evidence="7" type="ORF">A4U43_C02F14040</name>
</gene>
<organism evidence="7 8">
    <name type="scientific">Asparagus officinalis</name>
    <name type="common">Garden asparagus</name>
    <dbReference type="NCBI Taxonomy" id="4686"/>
    <lineage>
        <taxon>Eukaryota</taxon>
        <taxon>Viridiplantae</taxon>
        <taxon>Streptophyta</taxon>
        <taxon>Embryophyta</taxon>
        <taxon>Tracheophyta</taxon>
        <taxon>Spermatophyta</taxon>
        <taxon>Magnoliopsida</taxon>
        <taxon>Liliopsida</taxon>
        <taxon>Asparagales</taxon>
        <taxon>Asparagaceae</taxon>
        <taxon>Asparagoideae</taxon>
        <taxon>Asparagus</taxon>
    </lineage>
</organism>
<dbReference type="SUPFAM" id="SSF101936">
    <property type="entry name" value="DNA-binding pseudobarrel domain"/>
    <property type="match status" value="1"/>
</dbReference>
<accession>A0A5P1FID6</accession>
<dbReference type="GO" id="GO:0003677">
    <property type="term" value="F:DNA binding"/>
    <property type="evidence" value="ECO:0007669"/>
    <property type="project" value="UniProtKB-KW"/>
</dbReference>